<dbReference type="Gene3D" id="3.30.70.1320">
    <property type="entry name" value="Multidrug efflux transporter AcrB pore domain like"/>
    <property type="match status" value="1"/>
</dbReference>
<sequence>MTSLFYDNRRLLVLAILLIVVAGLNSFYVLPRMEDPVLKQRAAIVNTLYAGAKPERVEALVTERLEEELKEIAEIKELRSTSRTGISTIVIELRDDVYQVDEVWSRVRDKLDDARPLLPVEASHPDFDMLEVSAYATVVALTWELPSDPSYAILRRRAEELERRLRAVPGTREVDTFGDPTEEVRVEVRQDDLAMLGLSARDVADAVAASDAKAPAGLVRTGEANLLMEVDSELDSLSRIGGTPIQYGADGRFVRLADVADVSKGIKDPPASLAIVSGKPAVALGALVRGDQRIDLWAADAREVIEQFRSELPRGVGLRTVFDQSPYVEQRLETLLWNLMVGAGAVMLVIWVMMGWRSALVVGAALPLASLMVLGGMRFLGIPIHQMSVTGLIIALGLLIDNAIVMVDEVRDRLSHGVSGSEAVSRAVKHLAVPLFGSTVTTWLSFAPIALMPGPAGEFVGSIAISVILAVGSSFLLAMAITPALAAIALPAGGGPSRAWWSSGIETPQLARGYRWALGVVLRWPALGVGIGILFPVMGYALATTLTEQFFPPAERDQFQVQMDLPASASLEATDRIVRRATDLMLAHPEIEGVDWFLGESAPSFYYNMLANRAGTPQYAQALVKLRQVEGSREVIQQVQQQLDERLTGARFLVKQLEQGPPFEAPIEVRLFGPDLARLQSLGEEVRQMLTGLPDVVHTTSNLAESLPKLSLEVDENEARLAGLDNLAIARQLDATLEGAVGGSILEDTENIPVRVRVSNAHRSSLADVASLDLTTPTGRLPLSAIASVELRSETAAIPHFDTERMNEVKAYITAGVLPAQVLSAFRERLAQSGFELPPGYRFEYGGETSKRNDAIGNLLSSVSVLAVLMAATLVLSFGSFRLAALIASVGVLSIGLGVGSLALFGYPFGFMAIVGTMGLAGVAINDSIVVLAALREDPRARTGDPDAARDVVMHATRHVLSTTFTTVAGFLPLLLGGGGFWPPLATSISGGVLGGTLLALVFVPSAHTLLMCRGRARCAAEQDPACDNWSSINKASDERRVELLTA</sequence>
<dbReference type="InterPro" id="IPR027463">
    <property type="entry name" value="AcrB_DN_DC_subdom"/>
</dbReference>
<protein>
    <submittedName>
        <fullName evidence="2">Cobalt-zinc-cadmium resistance protein CzcA</fullName>
    </submittedName>
</protein>
<dbReference type="SUPFAM" id="SSF82693">
    <property type="entry name" value="Multidrug efflux transporter AcrB pore domain, PN1, PN2, PC1 and PC2 subdomains"/>
    <property type="match status" value="3"/>
</dbReference>
<evidence type="ECO:0000313" key="2">
    <source>
        <dbReference type="EMBL" id="QDU86713.1"/>
    </source>
</evidence>
<evidence type="ECO:0000256" key="1">
    <source>
        <dbReference type="SAM" id="Phobius"/>
    </source>
</evidence>
<organism evidence="2 3">
    <name type="scientific">Pirellulimonas nuda</name>
    <dbReference type="NCBI Taxonomy" id="2528009"/>
    <lineage>
        <taxon>Bacteria</taxon>
        <taxon>Pseudomonadati</taxon>
        <taxon>Planctomycetota</taxon>
        <taxon>Planctomycetia</taxon>
        <taxon>Pirellulales</taxon>
        <taxon>Lacipirellulaceae</taxon>
        <taxon>Pirellulimonas</taxon>
    </lineage>
</organism>
<dbReference type="GO" id="GO:0042910">
    <property type="term" value="F:xenobiotic transmembrane transporter activity"/>
    <property type="evidence" value="ECO:0007669"/>
    <property type="project" value="TreeGrafter"/>
</dbReference>
<dbReference type="Pfam" id="PF00873">
    <property type="entry name" value="ACR_tran"/>
    <property type="match status" value="1"/>
</dbReference>
<evidence type="ECO:0000313" key="3">
    <source>
        <dbReference type="Proteomes" id="UP000317429"/>
    </source>
</evidence>
<feature type="transmembrane region" description="Helical" evidence="1">
    <location>
        <begin position="360"/>
        <end position="381"/>
    </location>
</feature>
<dbReference type="RefSeq" id="WP_145280188.1">
    <property type="nucleotide sequence ID" value="NZ_CP036291.1"/>
</dbReference>
<dbReference type="Gene3D" id="3.30.2090.10">
    <property type="entry name" value="Multidrug efflux transporter AcrB TolC docking domain, DN and DC subdomains"/>
    <property type="match status" value="2"/>
</dbReference>
<dbReference type="OrthoDB" id="9757876at2"/>
<keyword evidence="1" id="KW-1133">Transmembrane helix</keyword>
<dbReference type="PANTHER" id="PTHR32063:SF18">
    <property type="entry name" value="CATION EFFLUX SYSTEM PROTEIN"/>
    <property type="match status" value="1"/>
</dbReference>
<dbReference type="SUPFAM" id="SSF82866">
    <property type="entry name" value="Multidrug efflux transporter AcrB transmembrane domain"/>
    <property type="match status" value="2"/>
</dbReference>
<keyword evidence="3" id="KW-1185">Reference proteome</keyword>
<dbReference type="Proteomes" id="UP000317429">
    <property type="component" value="Chromosome"/>
</dbReference>
<gene>
    <name evidence="2" type="primary">czcA_1</name>
    <name evidence="2" type="ORF">Pla175_00630</name>
</gene>
<dbReference type="AlphaFoldDB" id="A0A518D5G7"/>
<dbReference type="SUPFAM" id="SSF82714">
    <property type="entry name" value="Multidrug efflux transporter AcrB TolC docking domain, DN and DC subdomains"/>
    <property type="match status" value="2"/>
</dbReference>
<feature type="transmembrane region" description="Helical" evidence="1">
    <location>
        <begin position="982"/>
        <end position="1004"/>
    </location>
</feature>
<feature type="transmembrane region" description="Helical" evidence="1">
    <location>
        <begin position="428"/>
        <end position="451"/>
    </location>
</feature>
<feature type="transmembrane region" description="Helical" evidence="1">
    <location>
        <begin position="911"/>
        <end position="935"/>
    </location>
</feature>
<reference evidence="2 3" key="1">
    <citation type="submission" date="2019-02" db="EMBL/GenBank/DDBJ databases">
        <title>Deep-cultivation of Planctomycetes and their phenomic and genomic characterization uncovers novel biology.</title>
        <authorList>
            <person name="Wiegand S."/>
            <person name="Jogler M."/>
            <person name="Boedeker C."/>
            <person name="Pinto D."/>
            <person name="Vollmers J."/>
            <person name="Rivas-Marin E."/>
            <person name="Kohn T."/>
            <person name="Peeters S.H."/>
            <person name="Heuer A."/>
            <person name="Rast P."/>
            <person name="Oberbeckmann S."/>
            <person name="Bunk B."/>
            <person name="Jeske O."/>
            <person name="Meyerdierks A."/>
            <person name="Storesund J.E."/>
            <person name="Kallscheuer N."/>
            <person name="Luecker S."/>
            <person name="Lage O.M."/>
            <person name="Pohl T."/>
            <person name="Merkel B.J."/>
            <person name="Hornburger P."/>
            <person name="Mueller R.-W."/>
            <person name="Bruemmer F."/>
            <person name="Labrenz M."/>
            <person name="Spormann A.M."/>
            <person name="Op den Camp H."/>
            <person name="Overmann J."/>
            <person name="Amann R."/>
            <person name="Jetten M.S.M."/>
            <person name="Mascher T."/>
            <person name="Medema M.H."/>
            <person name="Devos D.P."/>
            <person name="Kaster A.-K."/>
            <person name="Ovreas L."/>
            <person name="Rohde M."/>
            <person name="Galperin M.Y."/>
            <person name="Jogler C."/>
        </authorList>
    </citation>
    <scope>NUCLEOTIDE SEQUENCE [LARGE SCALE GENOMIC DNA]</scope>
    <source>
        <strain evidence="2 3">Pla175</strain>
    </source>
</reference>
<dbReference type="Gene3D" id="1.20.1640.10">
    <property type="entry name" value="Multidrug efflux transporter AcrB transmembrane domain"/>
    <property type="match status" value="2"/>
</dbReference>
<feature type="transmembrane region" description="Helical" evidence="1">
    <location>
        <begin position="463"/>
        <end position="490"/>
    </location>
</feature>
<feature type="transmembrane region" description="Helical" evidence="1">
    <location>
        <begin position="387"/>
        <end position="407"/>
    </location>
</feature>
<dbReference type="GO" id="GO:0005886">
    <property type="term" value="C:plasma membrane"/>
    <property type="evidence" value="ECO:0007669"/>
    <property type="project" value="TreeGrafter"/>
</dbReference>
<feature type="transmembrane region" description="Helical" evidence="1">
    <location>
        <begin position="521"/>
        <end position="543"/>
    </location>
</feature>
<proteinExistence type="predicted"/>
<dbReference type="EMBL" id="CP036291">
    <property type="protein sequence ID" value="QDU86713.1"/>
    <property type="molecule type" value="Genomic_DNA"/>
</dbReference>
<dbReference type="Gene3D" id="3.30.70.1430">
    <property type="entry name" value="Multidrug efflux transporter AcrB pore domain"/>
    <property type="match status" value="2"/>
</dbReference>
<feature type="transmembrane region" description="Helical" evidence="1">
    <location>
        <begin position="956"/>
        <end position="976"/>
    </location>
</feature>
<accession>A0A518D5G7</accession>
<dbReference type="PANTHER" id="PTHR32063">
    <property type="match status" value="1"/>
</dbReference>
<feature type="transmembrane region" description="Helical" evidence="1">
    <location>
        <begin position="855"/>
        <end position="876"/>
    </location>
</feature>
<dbReference type="InterPro" id="IPR001036">
    <property type="entry name" value="Acrflvin-R"/>
</dbReference>
<dbReference type="PRINTS" id="PR00702">
    <property type="entry name" value="ACRIFLAVINRP"/>
</dbReference>
<feature type="transmembrane region" description="Helical" evidence="1">
    <location>
        <begin position="883"/>
        <end position="905"/>
    </location>
</feature>
<feature type="transmembrane region" description="Helical" evidence="1">
    <location>
        <begin position="335"/>
        <end position="353"/>
    </location>
</feature>
<keyword evidence="1" id="KW-0812">Transmembrane</keyword>
<keyword evidence="1" id="KW-0472">Membrane</keyword>
<name>A0A518D5G7_9BACT</name>
<dbReference type="Gene3D" id="3.30.70.1440">
    <property type="entry name" value="Multidrug efflux transporter AcrB pore domain"/>
    <property type="match status" value="1"/>
</dbReference>
<dbReference type="KEGG" id="pnd:Pla175_00630"/>